<dbReference type="RefSeq" id="WP_344733944.1">
    <property type="nucleotide sequence ID" value="NZ_BAAAZH010000020.1"/>
</dbReference>
<evidence type="ECO:0008006" key="5">
    <source>
        <dbReference type="Google" id="ProtNLM"/>
    </source>
</evidence>
<organism evidence="3 4">
    <name type="scientific">Nocardioides fonticola</name>
    <dbReference type="NCBI Taxonomy" id="450363"/>
    <lineage>
        <taxon>Bacteria</taxon>
        <taxon>Bacillati</taxon>
        <taxon>Actinomycetota</taxon>
        <taxon>Actinomycetes</taxon>
        <taxon>Propionibacteriales</taxon>
        <taxon>Nocardioidaceae</taxon>
        <taxon>Nocardioides</taxon>
    </lineage>
</organism>
<evidence type="ECO:0000313" key="4">
    <source>
        <dbReference type="Proteomes" id="UP001501495"/>
    </source>
</evidence>
<dbReference type="SUPFAM" id="SSF51126">
    <property type="entry name" value="Pectin lyase-like"/>
    <property type="match status" value="1"/>
</dbReference>
<comment type="caution">
    <text evidence="3">The sequence shown here is derived from an EMBL/GenBank/DDBJ whole genome shotgun (WGS) entry which is preliminary data.</text>
</comment>
<dbReference type="InterPro" id="IPR012334">
    <property type="entry name" value="Pectin_lyas_fold"/>
</dbReference>
<dbReference type="Proteomes" id="UP001501495">
    <property type="component" value="Unassembled WGS sequence"/>
</dbReference>
<gene>
    <name evidence="3" type="ORF">GCM10022215_26850</name>
</gene>
<evidence type="ECO:0000256" key="2">
    <source>
        <dbReference type="SAM" id="SignalP"/>
    </source>
</evidence>
<dbReference type="Gene3D" id="2.160.20.10">
    <property type="entry name" value="Single-stranded right-handed beta-helix, Pectin lyase-like"/>
    <property type="match status" value="1"/>
</dbReference>
<feature type="signal peptide" evidence="2">
    <location>
        <begin position="1"/>
        <end position="44"/>
    </location>
</feature>
<reference evidence="4" key="1">
    <citation type="journal article" date="2019" name="Int. J. Syst. Evol. Microbiol.">
        <title>The Global Catalogue of Microorganisms (GCM) 10K type strain sequencing project: providing services to taxonomists for standard genome sequencing and annotation.</title>
        <authorList>
            <consortium name="The Broad Institute Genomics Platform"/>
            <consortium name="The Broad Institute Genome Sequencing Center for Infectious Disease"/>
            <person name="Wu L."/>
            <person name="Ma J."/>
        </authorList>
    </citation>
    <scope>NUCLEOTIDE SEQUENCE [LARGE SCALE GENOMIC DNA]</scope>
    <source>
        <strain evidence="4">JCM 16703</strain>
    </source>
</reference>
<feature type="region of interest" description="Disordered" evidence="1">
    <location>
        <begin position="1"/>
        <end position="20"/>
    </location>
</feature>
<accession>A0ABP7XMI6</accession>
<protein>
    <recommendedName>
        <fullName evidence="5">Right handed beta helix domain-containing protein</fullName>
    </recommendedName>
</protein>
<name>A0ABP7XMI6_9ACTN</name>
<dbReference type="InterPro" id="IPR011050">
    <property type="entry name" value="Pectin_lyase_fold/virulence"/>
</dbReference>
<keyword evidence="4" id="KW-1185">Reference proteome</keyword>
<dbReference type="EMBL" id="BAAAZH010000020">
    <property type="protein sequence ID" value="GAA4121700.1"/>
    <property type="molecule type" value="Genomic_DNA"/>
</dbReference>
<feature type="chain" id="PRO_5046147006" description="Right handed beta helix domain-containing protein" evidence="2">
    <location>
        <begin position="45"/>
        <end position="354"/>
    </location>
</feature>
<evidence type="ECO:0000256" key="1">
    <source>
        <dbReference type="SAM" id="MobiDB-lite"/>
    </source>
</evidence>
<sequence>MSRPPRPFTAARTPRTPRVPGTLGTLLATAALLATGLLAAPAQAVPAPTPDSVRFAARGTTYYVDPAGSDAASGTSTRTAWASLARVSAARLRPGDRVLLRRGAAWTGALRIAVSGTALTPIRIGAYGVGAAPRLSGACVEIAGDQVVVEDLAVISCDWWGVHVLGDHVTVRGVLASGNVAGISVDRGADDARVLSNRLIDNNRLAPGTDGPDDDYGANGIEVLGSRAEIAGNTISGSWAPSPDYGRDGSAVEIYEAVGTRVHDNVATDNLTFTELGSALTAGTRYERNVVRSSIPGSSFLITRGPGDAWGPVFGTVAVGNDVLLTGAGSFLTWCGGECGADVLSMADNRLSLG</sequence>
<evidence type="ECO:0000313" key="3">
    <source>
        <dbReference type="EMBL" id="GAA4121700.1"/>
    </source>
</evidence>
<keyword evidence="2" id="KW-0732">Signal</keyword>
<feature type="compositionally biased region" description="Low complexity" evidence="1">
    <location>
        <begin position="8"/>
        <end position="20"/>
    </location>
</feature>
<proteinExistence type="predicted"/>